<dbReference type="AlphaFoldDB" id="A0AAN9GEY3"/>
<keyword evidence="1" id="KW-0732">Signal</keyword>
<name>A0AAN9GEY3_9CAEN</name>
<evidence type="ECO:0000313" key="2">
    <source>
        <dbReference type="EMBL" id="KAK7105274.1"/>
    </source>
</evidence>
<dbReference type="Proteomes" id="UP001374579">
    <property type="component" value="Unassembled WGS sequence"/>
</dbReference>
<organism evidence="2 3">
    <name type="scientific">Littorina saxatilis</name>
    <dbReference type="NCBI Taxonomy" id="31220"/>
    <lineage>
        <taxon>Eukaryota</taxon>
        <taxon>Metazoa</taxon>
        <taxon>Spiralia</taxon>
        <taxon>Lophotrochozoa</taxon>
        <taxon>Mollusca</taxon>
        <taxon>Gastropoda</taxon>
        <taxon>Caenogastropoda</taxon>
        <taxon>Littorinimorpha</taxon>
        <taxon>Littorinoidea</taxon>
        <taxon>Littorinidae</taxon>
        <taxon>Littorina</taxon>
    </lineage>
</organism>
<dbReference type="EMBL" id="JBAMIC010000007">
    <property type="protein sequence ID" value="KAK7105274.1"/>
    <property type="molecule type" value="Genomic_DNA"/>
</dbReference>
<reference evidence="2 3" key="1">
    <citation type="submission" date="2024-02" db="EMBL/GenBank/DDBJ databases">
        <title>Chromosome-scale genome assembly of the rough periwinkle Littorina saxatilis.</title>
        <authorList>
            <person name="De Jode A."/>
            <person name="Faria R."/>
            <person name="Formenti G."/>
            <person name="Sims Y."/>
            <person name="Smith T.P."/>
            <person name="Tracey A."/>
            <person name="Wood J.M.D."/>
            <person name="Zagrodzka Z.B."/>
            <person name="Johannesson K."/>
            <person name="Butlin R.K."/>
            <person name="Leder E.H."/>
        </authorList>
    </citation>
    <scope>NUCLEOTIDE SEQUENCE [LARGE SCALE GENOMIC DNA]</scope>
    <source>
        <strain evidence="2">Snail1</strain>
        <tissue evidence="2">Muscle</tissue>
    </source>
</reference>
<evidence type="ECO:0000313" key="3">
    <source>
        <dbReference type="Proteomes" id="UP001374579"/>
    </source>
</evidence>
<feature type="signal peptide" evidence="1">
    <location>
        <begin position="1"/>
        <end position="25"/>
    </location>
</feature>
<accession>A0AAN9GEY3</accession>
<gene>
    <name evidence="2" type="ORF">V1264_016680</name>
</gene>
<proteinExistence type="predicted"/>
<protein>
    <submittedName>
        <fullName evidence="2">Uncharacterized protein</fullName>
    </submittedName>
</protein>
<evidence type="ECO:0000256" key="1">
    <source>
        <dbReference type="SAM" id="SignalP"/>
    </source>
</evidence>
<sequence length="280" mass="30250">MAYNTALRMTLLLLSAGYICQLSTGAEDTQTCDADHTIITRAVYDDSHHSGPQPLNSTDLLQVYDVCLPKTPRQVSNLPCAGFNFDPECVGGVHHDPCYWLETNVQNITLRRHWKMAATLPPGSTPCKCKVSSAVPQHFHLTAVNLYDDNINNASRITVYAKTVGKYIDLNSMEPLPKPKPVKASKTLVVKFANGAHQALQILTIKAANARVNVSCEGSNYFATTLPSDLHDVTSVTKGVASRDKDLSLNASASSAALRDFLVGMIMAAIAVVPAVNILV</sequence>
<feature type="chain" id="PRO_5043036759" evidence="1">
    <location>
        <begin position="26"/>
        <end position="280"/>
    </location>
</feature>
<keyword evidence="3" id="KW-1185">Reference proteome</keyword>
<comment type="caution">
    <text evidence="2">The sequence shown here is derived from an EMBL/GenBank/DDBJ whole genome shotgun (WGS) entry which is preliminary data.</text>
</comment>